<dbReference type="EMBL" id="JAUTXY010000006">
    <property type="protein sequence ID" value="MEE2058985.1"/>
    <property type="molecule type" value="Genomic_DNA"/>
</dbReference>
<evidence type="ECO:0000313" key="2">
    <source>
        <dbReference type="EMBL" id="MEE2058985.1"/>
    </source>
</evidence>
<dbReference type="Proteomes" id="UP001336020">
    <property type="component" value="Unassembled WGS sequence"/>
</dbReference>
<gene>
    <name evidence="2" type="ORF">Q7514_15800</name>
</gene>
<evidence type="ECO:0000313" key="3">
    <source>
        <dbReference type="Proteomes" id="UP001336020"/>
    </source>
</evidence>
<protein>
    <submittedName>
        <fullName evidence="2">Uncharacterized protein</fullName>
    </submittedName>
</protein>
<sequence>MRHLILAAVALACAAVVLLFGAETEARILLTSMTVLAAVFVVRYALVSDWRATTGGRSLMYVAGSLVLIGSQLISVWWFGDYTGRNEVRSATVSILVLALTHRLIALIAQQRADKIGEGR</sequence>
<feature type="transmembrane region" description="Helical" evidence="1">
    <location>
        <begin position="29"/>
        <end position="47"/>
    </location>
</feature>
<proteinExistence type="predicted"/>
<keyword evidence="1" id="KW-0472">Membrane</keyword>
<keyword evidence="1" id="KW-0812">Transmembrane</keyword>
<evidence type="ECO:0000256" key="1">
    <source>
        <dbReference type="SAM" id="Phobius"/>
    </source>
</evidence>
<feature type="transmembrane region" description="Helical" evidence="1">
    <location>
        <begin position="59"/>
        <end position="79"/>
    </location>
</feature>
<organism evidence="2 3">
    <name type="scientific">Rhodococcus artemisiae</name>
    <dbReference type="NCBI Taxonomy" id="714159"/>
    <lineage>
        <taxon>Bacteria</taxon>
        <taxon>Bacillati</taxon>
        <taxon>Actinomycetota</taxon>
        <taxon>Actinomycetes</taxon>
        <taxon>Mycobacteriales</taxon>
        <taxon>Nocardiaceae</taxon>
        <taxon>Rhodococcus</taxon>
    </lineage>
</organism>
<reference evidence="2 3" key="1">
    <citation type="submission" date="2023-07" db="EMBL/GenBank/DDBJ databases">
        <authorList>
            <person name="Girao M."/>
            <person name="Carvalho M.F."/>
        </authorList>
    </citation>
    <scope>NUCLEOTIDE SEQUENCE [LARGE SCALE GENOMIC DNA]</scope>
    <source>
        <strain evidence="2 3">YIM65754</strain>
    </source>
</reference>
<dbReference type="InterPro" id="IPR056964">
    <property type="entry name" value="Phage_holin"/>
</dbReference>
<comment type="caution">
    <text evidence="2">The sequence shown here is derived from an EMBL/GenBank/DDBJ whole genome shotgun (WGS) entry which is preliminary data.</text>
</comment>
<dbReference type="RefSeq" id="WP_330134214.1">
    <property type="nucleotide sequence ID" value="NZ_JAUTXY010000006.1"/>
</dbReference>
<keyword evidence="3" id="KW-1185">Reference proteome</keyword>
<dbReference type="Pfam" id="PF23778">
    <property type="entry name" value="Phage_holin_2"/>
    <property type="match status" value="1"/>
</dbReference>
<name>A0ABU7LBR1_9NOCA</name>
<accession>A0ABU7LBR1</accession>
<keyword evidence="1" id="KW-1133">Transmembrane helix</keyword>